<proteinExistence type="predicted"/>
<dbReference type="Gene3D" id="3.40.50.300">
    <property type="entry name" value="P-loop containing nucleotide triphosphate hydrolases"/>
    <property type="match status" value="1"/>
</dbReference>
<sequence>MFKKYLPSPSIKEVLLIGGESVRDQIGKLREGVDVVTGTPGKFDDFVSTEKMSLDQVRFFILDEAVSKDT</sequence>
<dbReference type="GO" id="GO:0003676">
    <property type="term" value="F:nucleic acid binding"/>
    <property type="evidence" value="ECO:0007669"/>
    <property type="project" value="InterPro"/>
</dbReference>
<organism evidence="2 3">
    <name type="scientific">Paramuricea clavata</name>
    <name type="common">Red gorgonian</name>
    <name type="synonym">Violescent sea-whip</name>
    <dbReference type="NCBI Taxonomy" id="317549"/>
    <lineage>
        <taxon>Eukaryota</taxon>
        <taxon>Metazoa</taxon>
        <taxon>Cnidaria</taxon>
        <taxon>Anthozoa</taxon>
        <taxon>Octocorallia</taxon>
        <taxon>Malacalcyonacea</taxon>
        <taxon>Plexauridae</taxon>
        <taxon>Paramuricea</taxon>
    </lineage>
</organism>
<dbReference type="AlphaFoldDB" id="A0A7D9KED2"/>
<keyword evidence="2" id="KW-0378">Hydrolase</keyword>
<dbReference type="Proteomes" id="UP001152795">
    <property type="component" value="Unassembled WGS sequence"/>
</dbReference>
<keyword evidence="2" id="KW-0347">Helicase</keyword>
<dbReference type="EMBL" id="CACRXK020032758">
    <property type="protein sequence ID" value="CAB4043614.1"/>
    <property type="molecule type" value="Genomic_DNA"/>
</dbReference>
<evidence type="ECO:0000259" key="1">
    <source>
        <dbReference type="Pfam" id="PF00270"/>
    </source>
</evidence>
<keyword evidence="3" id="KW-1185">Reference proteome</keyword>
<keyword evidence="2" id="KW-0547">Nucleotide-binding</keyword>
<reference evidence="2" key="1">
    <citation type="submission" date="2020-04" db="EMBL/GenBank/DDBJ databases">
        <authorList>
            <person name="Alioto T."/>
            <person name="Alioto T."/>
            <person name="Gomez Garrido J."/>
        </authorList>
    </citation>
    <scope>NUCLEOTIDE SEQUENCE</scope>
    <source>
        <strain evidence="2">A484AB</strain>
    </source>
</reference>
<dbReference type="GO" id="GO:0005524">
    <property type="term" value="F:ATP binding"/>
    <property type="evidence" value="ECO:0007669"/>
    <property type="project" value="InterPro"/>
</dbReference>
<keyword evidence="2" id="KW-0067">ATP-binding</keyword>
<dbReference type="GO" id="GO:0004386">
    <property type="term" value="F:helicase activity"/>
    <property type="evidence" value="ECO:0007669"/>
    <property type="project" value="UniProtKB-KW"/>
</dbReference>
<evidence type="ECO:0000313" key="2">
    <source>
        <dbReference type="EMBL" id="CAB4043614.1"/>
    </source>
</evidence>
<dbReference type="Pfam" id="PF00270">
    <property type="entry name" value="DEAD"/>
    <property type="match status" value="1"/>
</dbReference>
<dbReference type="InterPro" id="IPR027417">
    <property type="entry name" value="P-loop_NTPase"/>
</dbReference>
<name>A0A7D9KED2_PARCT</name>
<accession>A0A7D9KED2</accession>
<feature type="domain" description="DEAD/DEAH-box helicase" evidence="1">
    <location>
        <begin position="2"/>
        <end position="65"/>
    </location>
</feature>
<dbReference type="InterPro" id="IPR011545">
    <property type="entry name" value="DEAD/DEAH_box_helicase_dom"/>
</dbReference>
<evidence type="ECO:0000313" key="3">
    <source>
        <dbReference type="Proteomes" id="UP001152795"/>
    </source>
</evidence>
<comment type="caution">
    <text evidence="2">The sequence shown here is derived from an EMBL/GenBank/DDBJ whole genome shotgun (WGS) entry which is preliminary data.</text>
</comment>
<gene>
    <name evidence="2" type="ORF">PACLA_8A057615</name>
</gene>
<protein>
    <submittedName>
        <fullName evidence="2">ATP-dependent RNA helicase DDX1-like</fullName>
    </submittedName>
</protein>
<dbReference type="OrthoDB" id="1735at2759"/>
<dbReference type="SUPFAM" id="SSF52540">
    <property type="entry name" value="P-loop containing nucleoside triphosphate hydrolases"/>
    <property type="match status" value="1"/>
</dbReference>